<evidence type="ECO:0000256" key="4">
    <source>
        <dbReference type="ARBA" id="ARBA00022741"/>
    </source>
</evidence>
<dbReference type="GO" id="GO:0043590">
    <property type="term" value="C:bacterial nucleoid"/>
    <property type="evidence" value="ECO:0007669"/>
    <property type="project" value="TreeGrafter"/>
</dbReference>
<name>A0A1G7K5M8_9SPHI</name>
<keyword evidence="4" id="KW-0547">Nucleotide-binding</keyword>
<evidence type="ECO:0000256" key="9">
    <source>
        <dbReference type="PIRNR" id="PIRNR003128"/>
    </source>
</evidence>
<evidence type="ECO:0000256" key="7">
    <source>
        <dbReference type="ARBA" id="ARBA00023204"/>
    </source>
</evidence>
<dbReference type="Pfam" id="PF02463">
    <property type="entry name" value="SMC_N"/>
    <property type="match status" value="1"/>
</dbReference>
<feature type="domain" description="RecF/RecN/SMC N-terminal" evidence="10">
    <location>
        <begin position="1"/>
        <end position="534"/>
    </location>
</feature>
<evidence type="ECO:0000256" key="8">
    <source>
        <dbReference type="ARBA" id="ARBA00033408"/>
    </source>
</evidence>
<dbReference type="InterPro" id="IPR004604">
    <property type="entry name" value="DNA_recomb/repair_RecN"/>
</dbReference>
<keyword evidence="5 9" id="KW-0227">DNA damage</keyword>
<protein>
    <recommendedName>
        <fullName evidence="3 9">DNA repair protein RecN</fullName>
    </recommendedName>
    <alternativeName>
        <fullName evidence="8 9">Recombination protein N</fullName>
    </alternativeName>
</protein>
<dbReference type="InterPro" id="IPR003395">
    <property type="entry name" value="RecF/RecN/SMC_N"/>
</dbReference>
<dbReference type="GO" id="GO:0005524">
    <property type="term" value="F:ATP binding"/>
    <property type="evidence" value="ECO:0007669"/>
    <property type="project" value="UniProtKB-KW"/>
</dbReference>
<dbReference type="AlphaFoldDB" id="A0A1G7K5M8"/>
<evidence type="ECO:0000256" key="2">
    <source>
        <dbReference type="ARBA" id="ARBA00009441"/>
    </source>
</evidence>
<evidence type="ECO:0000256" key="3">
    <source>
        <dbReference type="ARBA" id="ARBA00021315"/>
    </source>
</evidence>
<comment type="similarity">
    <text evidence="2 9">Belongs to the RecN family.</text>
</comment>
<evidence type="ECO:0000259" key="10">
    <source>
        <dbReference type="Pfam" id="PF02463"/>
    </source>
</evidence>
<dbReference type="GO" id="GO:0006310">
    <property type="term" value="P:DNA recombination"/>
    <property type="evidence" value="ECO:0007669"/>
    <property type="project" value="InterPro"/>
</dbReference>
<proteinExistence type="inferred from homology"/>
<reference evidence="11 12" key="1">
    <citation type="submission" date="2016-10" db="EMBL/GenBank/DDBJ databases">
        <authorList>
            <person name="de Groot N.N."/>
        </authorList>
    </citation>
    <scope>NUCLEOTIDE SEQUENCE [LARGE SCALE GENOMIC DNA]</scope>
    <source>
        <strain evidence="11 12">47C3B</strain>
    </source>
</reference>
<dbReference type="GO" id="GO:0009432">
    <property type="term" value="P:SOS response"/>
    <property type="evidence" value="ECO:0007669"/>
    <property type="project" value="TreeGrafter"/>
</dbReference>
<evidence type="ECO:0000313" key="11">
    <source>
        <dbReference type="EMBL" id="SDF32648.1"/>
    </source>
</evidence>
<dbReference type="CDD" id="cd03241">
    <property type="entry name" value="ABC_RecN"/>
    <property type="match status" value="2"/>
</dbReference>
<dbReference type="NCBIfam" id="TIGR00634">
    <property type="entry name" value="recN"/>
    <property type="match status" value="1"/>
</dbReference>
<dbReference type="GO" id="GO:0006281">
    <property type="term" value="P:DNA repair"/>
    <property type="evidence" value="ECO:0007669"/>
    <property type="project" value="UniProtKB-KW"/>
</dbReference>
<comment type="function">
    <text evidence="1 9">May be involved in recombinational repair of damaged DNA.</text>
</comment>
<organism evidence="11 12">
    <name type="scientific">Mucilaginibacter pineti</name>
    <dbReference type="NCBI Taxonomy" id="1391627"/>
    <lineage>
        <taxon>Bacteria</taxon>
        <taxon>Pseudomonadati</taxon>
        <taxon>Bacteroidota</taxon>
        <taxon>Sphingobacteriia</taxon>
        <taxon>Sphingobacteriales</taxon>
        <taxon>Sphingobacteriaceae</taxon>
        <taxon>Mucilaginibacter</taxon>
    </lineage>
</organism>
<dbReference type="InterPro" id="IPR027417">
    <property type="entry name" value="P-loop_NTPase"/>
</dbReference>
<dbReference type="PANTHER" id="PTHR11059">
    <property type="entry name" value="DNA REPAIR PROTEIN RECN"/>
    <property type="match status" value="1"/>
</dbReference>
<keyword evidence="7 9" id="KW-0234">DNA repair</keyword>
<evidence type="ECO:0000256" key="5">
    <source>
        <dbReference type="ARBA" id="ARBA00022763"/>
    </source>
</evidence>
<dbReference type="STRING" id="1391627.SAMN05216464_1168"/>
<dbReference type="Proteomes" id="UP000199072">
    <property type="component" value="Unassembled WGS sequence"/>
</dbReference>
<dbReference type="PIRSF" id="PIRSF003128">
    <property type="entry name" value="RecN"/>
    <property type="match status" value="1"/>
</dbReference>
<dbReference type="EMBL" id="FNAI01000016">
    <property type="protein sequence ID" value="SDF32648.1"/>
    <property type="molecule type" value="Genomic_DNA"/>
</dbReference>
<gene>
    <name evidence="11" type="ORF">SAMN05216464_1168</name>
</gene>
<dbReference type="Gene3D" id="3.40.50.300">
    <property type="entry name" value="P-loop containing nucleotide triphosphate hydrolases"/>
    <property type="match status" value="2"/>
</dbReference>
<sequence>MLQKLTINNYALIDNLEISFDKGLNILTGETGAGKSIILGALSLILGQRAESRYFFNQQKKCVIEGSFKISGFHLSAFFEDNDLDYEAETVLRREISADGKSRAFVNDTPVNLTALKQLGEKLIDIHSQHATLEINDPEFQLLVVDSVAKHGDLLTNYRTKFKTYKKDTAKLNQLIAESDKAKADLDYYQFQFDELEKVSLVADEQELLEQELYALNNAEEIKRNLLSSTYLLQEGEAAALIQMREAGQQLAALEKFNPEITDLHQRLNSTIIELKDITAEIESIEQRTFINEARAADINTRLSIIYNLQKKHRVNSNAELLQIQEDLSEKIAQVLFSDEAVEKLQKQLAADKTGLEKLAAQLTANRLKAIPAIEKQVIDTLAEMGMANSSLKIENIVRKSESPEVGKSEVNVKNLSDLRTSGLADHLTPSGVDQIRFLFSANKGHALAEMSKVASGGELSRLMLSIKSIIAQYTALPTIIFDEIDTGVSGEVANKVGQIMERLADNLQVITITHLPQIASKGKNHYFVYKDDSAATTYTRIKQLNNQERVLEIAKMLSGDKPGESALQNARELLGA</sequence>
<dbReference type="SUPFAM" id="SSF52540">
    <property type="entry name" value="P-loop containing nucleoside triphosphate hydrolases"/>
    <property type="match status" value="2"/>
</dbReference>
<evidence type="ECO:0000256" key="1">
    <source>
        <dbReference type="ARBA" id="ARBA00003618"/>
    </source>
</evidence>
<dbReference type="RefSeq" id="WP_091154534.1">
    <property type="nucleotide sequence ID" value="NZ_FNAI01000016.1"/>
</dbReference>
<dbReference type="PANTHER" id="PTHR11059:SF0">
    <property type="entry name" value="DNA REPAIR PROTEIN RECN"/>
    <property type="match status" value="1"/>
</dbReference>
<dbReference type="OrthoDB" id="9806954at2"/>
<evidence type="ECO:0000313" key="12">
    <source>
        <dbReference type="Proteomes" id="UP000199072"/>
    </source>
</evidence>
<accession>A0A1G7K5M8</accession>
<keyword evidence="12" id="KW-1185">Reference proteome</keyword>
<evidence type="ECO:0000256" key="6">
    <source>
        <dbReference type="ARBA" id="ARBA00022840"/>
    </source>
</evidence>
<keyword evidence="6" id="KW-0067">ATP-binding</keyword>